<accession>E3NWS8</accession>
<keyword evidence="5" id="KW-0272">Extracellular matrix</keyword>
<dbReference type="OrthoDB" id="5945655at2759"/>
<keyword evidence="3" id="KW-0217">Developmental protein</keyword>
<evidence type="ECO:0000256" key="6">
    <source>
        <dbReference type="ARBA" id="ARBA00022687"/>
    </source>
</evidence>
<organism evidence="11">
    <name type="scientific">Caenorhabditis remanei</name>
    <name type="common">Caenorhabditis vulgaris</name>
    <dbReference type="NCBI Taxonomy" id="31234"/>
    <lineage>
        <taxon>Eukaryota</taxon>
        <taxon>Metazoa</taxon>
        <taxon>Ecdysozoa</taxon>
        <taxon>Nematoda</taxon>
        <taxon>Chromadorea</taxon>
        <taxon>Rhabditida</taxon>
        <taxon>Rhabditina</taxon>
        <taxon>Rhabditomorpha</taxon>
        <taxon>Rhabditoidea</taxon>
        <taxon>Rhabditidae</taxon>
        <taxon>Peloderinae</taxon>
        <taxon>Caenorhabditis</taxon>
    </lineage>
</organism>
<evidence type="ECO:0000256" key="8">
    <source>
        <dbReference type="ARBA" id="ARBA00023180"/>
    </source>
</evidence>
<evidence type="ECO:0000256" key="3">
    <source>
        <dbReference type="ARBA" id="ARBA00022473"/>
    </source>
</evidence>
<sequence>MKLEGRFLNDIVNQNVNVMEYQAHKKKKTCWMQLPSMEQVGKILRNKYDKAIRVQINDRGNLQLLADETSKERKTRALPTDLVFMDDSPDYCRFDRHSGTLGTEGRVCKRGSSSSELKDAIVYVVVVDTIHILKKSNQNAIANLNGAAK</sequence>
<dbReference type="HOGENOM" id="CLU_1751408_0_0_1"/>
<dbReference type="InParanoid" id="E3NWS8"/>
<evidence type="ECO:0000256" key="1">
    <source>
        <dbReference type="ARBA" id="ARBA00004498"/>
    </source>
</evidence>
<proteinExistence type="inferred from homology"/>
<dbReference type="PANTHER" id="PTHR12027:SF77">
    <property type="entry name" value="PROTEIN WNT-5"/>
    <property type="match status" value="1"/>
</dbReference>
<keyword evidence="11" id="KW-1185">Reference proteome</keyword>
<dbReference type="SMART" id="SM00097">
    <property type="entry name" value="WNT1"/>
    <property type="match status" value="1"/>
</dbReference>
<keyword evidence="7" id="KW-1015">Disulfide bond</keyword>
<keyword evidence="4" id="KW-0964">Secreted</keyword>
<keyword evidence="8" id="KW-0325">Glycoprotein</keyword>
<reference evidence="10" key="1">
    <citation type="submission" date="2007-07" db="EMBL/GenBank/DDBJ databases">
        <title>PCAP assembly of the Caenorhabditis remanei genome.</title>
        <authorList>
            <consortium name="The Caenorhabditis remanei Sequencing Consortium"/>
            <person name="Wilson R.K."/>
        </authorList>
    </citation>
    <scope>NUCLEOTIDE SEQUENCE [LARGE SCALE GENOMIC DNA]</scope>
    <source>
        <strain evidence="10">PB4641</strain>
    </source>
</reference>
<dbReference type="GO" id="GO:0005615">
    <property type="term" value="C:extracellular space"/>
    <property type="evidence" value="ECO:0007669"/>
    <property type="project" value="TreeGrafter"/>
</dbReference>
<dbReference type="EMBL" id="DS271813">
    <property type="protein sequence ID" value="EFP04915.1"/>
    <property type="molecule type" value="Genomic_DNA"/>
</dbReference>
<dbReference type="GO" id="GO:0005125">
    <property type="term" value="F:cytokine activity"/>
    <property type="evidence" value="ECO:0007669"/>
    <property type="project" value="TreeGrafter"/>
</dbReference>
<dbReference type="GO" id="GO:0030182">
    <property type="term" value="P:neuron differentiation"/>
    <property type="evidence" value="ECO:0007669"/>
    <property type="project" value="TreeGrafter"/>
</dbReference>
<comment type="subcellular location">
    <subcellularLocation>
        <location evidence="1">Secreted</location>
        <location evidence="1">Extracellular space</location>
        <location evidence="1">Extracellular matrix</location>
    </subcellularLocation>
</comment>
<dbReference type="GO" id="GO:0060070">
    <property type="term" value="P:canonical Wnt signaling pathway"/>
    <property type="evidence" value="ECO:0007669"/>
    <property type="project" value="TreeGrafter"/>
</dbReference>
<comment type="similarity">
    <text evidence="2">Belongs to the Wnt family.</text>
</comment>
<evidence type="ECO:0000256" key="5">
    <source>
        <dbReference type="ARBA" id="ARBA00022530"/>
    </source>
</evidence>
<evidence type="ECO:0000313" key="11">
    <source>
        <dbReference type="Proteomes" id="UP000008281"/>
    </source>
</evidence>
<evidence type="ECO:0000256" key="9">
    <source>
        <dbReference type="ARBA" id="ARBA00023288"/>
    </source>
</evidence>
<dbReference type="GO" id="GO:0045165">
    <property type="term" value="P:cell fate commitment"/>
    <property type="evidence" value="ECO:0007669"/>
    <property type="project" value="TreeGrafter"/>
</dbReference>
<evidence type="ECO:0000313" key="10">
    <source>
        <dbReference type="EMBL" id="EFP04915.1"/>
    </source>
</evidence>
<dbReference type="eggNOG" id="KOG3913">
    <property type="taxonomic scope" value="Eukaryota"/>
</dbReference>
<evidence type="ECO:0000256" key="4">
    <source>
        <dbReference type="ARBA" id="ARBA00022525"/>
    </source>
</evidence>
<dbReference type="PANTHER" id="PTHR12027">
    <property type="entry name" value="WNT RELATED"/>
    <property type="match status" value="1"/>
</dbReference>
<keyword evidence="9" id="KW-0449">Lipoprotein</keyword>
<dbReference type="InterPro" id="IPR005817">
    <property type="entry name" value="Wnt"/>
</dbReference>
<name>E3NWS8_CAERE</name>
<dbReference type="Pfam" id="PF00110">
    <property type="entry name" value="wnt"/>
    <property type="match status" value="1"/>
</dbReference>
<keyword evidence="6" id="KW-0879">Wnt signaling pathway</keyword>
<dbReference type="Proteomes" id="UP000008281">
    <property type="component" value="Unassembled WGS sequence"/>
</dbReference>
<dbReference type="STRING" id="31234.E3NWS8"/>
<protein>
    <submittedName>
        <fullName evidence="10">Uncharacterized protein</fullName>
    </submittedName>
</protein>
<dbReference type="AlphaFoldDB" id="E3NWS8"/>
<dbReference type="GO" id="GO:0005109">
    <property type="term" value="F:frizzled binding"/>
    <property type="evidence" value="ECO:0007669"/>
    <property type="project" value="TreeGrafter"/>
</dbReference>
<evidence type="ECO:0000256" key="2">
    <source>
        <dbReference type="ARBA" id="ARBA00005683"/>
    </source>
</evidence>
<gene>
    <name evidence="10" type="ORF">CRE_07982</name>
</gene>
<evidence type="ECO:0000256" key="7">
    <source>
        <dbReference type="ARBA" id="ARBA00023157"/>
    </source>
</evidence>